<organism evidence="4 5">
    <name type="scientific">Falsarthrobacter nasiphocae</name>
    <dbReference type="NCBI Taxonomy" id="189863"/>
    <lineage>
        <taxon>Bacteria</taxon>
        <taxon>Bacillati</taxon>
        <taxon>Actinomycetota</taxon>
        <taxon>Actinomycetes</taxon>
        <taxon>Micrococcales</taxon>
        <taxon>Micrococcaceae</taxon>
        <taxon>Falsarthrobacter</taxon>
    </lineage>
</organism>
<evidence type="ECO:0000256" key="1">
    <source>
        <dbReference type="ARBA" id="ARBA00022679"/>
    </source>
</evidence>
<dbReference type="GO" id="GO:0008168">
    <property type="term" value="F:methyltransferase activity"/>
    <property type="evidence" value="ECO:0007669"/>
    <property type="project" value="UniProtKB-KW"/>
</dbReference>
<dbReference type="Proteomes" id="UP001247307">
    <property type="component" value="Unassembled WGS sequence"/>
</dbReference>
<evidence type="ECO:0000313" key="4">
    <source>
        <dbReference type="EMBL" id="MDR6892163.1"/>
    </source>
</evidence>
<feature type="domain" description="Methyltransferase" evidence="3">
    <location>
        <begin position="62"/>
        <end position="150"/>
    </location>
</feature>
<reference evidence="4" key="1">
    <citation type="submission" date="2023-07" db="EMBL/GenBank/DDBJ databases">
        <title>Sequencing the genomes of 1000 actinobacteria strains.</title>
        <authorList>
            <person name="Klenk H.-P."/>
        </authorList>
    </citation>
    <scope>NUCLEOTIDE SEQUENCE</scope>
    <source>
        <strain evidence="4">DSM 13988</strain>
    </source>
</reference>
<dbReference type="GO" id="GO:0032259">
    <property type="term" value="P:methylation"/>
    <property type="evidence" value="ECO:0007669"/>
    <property type="project" value="UniProtKB-KW"/>
</dbReference>
<dbReference type="PANTHER" id="PTHR43861">
    <property type="entry name" value="TRANS-ACONITATE 2-METHYLTRANSFERASE-RELATED"/>
    <property type="match status" value="1"/>
</dbReference>
<dbReference type="RefSeq" id="WP_309850776.1">
    <property type="nucleotide sequence ID" value="NZ_BAAAIU010000005.1"/>
</dbReference>
<dbReference type="InterPro" id="IPR029063">
    <property type="entry name" value="SAM-dependent_MTases_sf"/>
</dbReference>
<dbReference type="Pfam" id="PF13649">
    <property type="entry name" value="Methyltransf_25"/>
    <property type="match status" value="1"/>
</dbReference>
<sequence length="250" mass="26302">MRTVADPDHGGPSGARGGTSAAADAYTRRAAEYAAALGSMDAVAAPDRELVTRWALEQDGPIVDLGCGPGHWTAHLAGLGCTIDGVDPSTEFARLAAREHPGVHFWRGTAADLQPGGAAGILAWYSLIHLPPAELPQHLAWIRTALTAGGSLLVGFFEGPELSPFDHAVTTAYRWPVSRMSALLERAGFRVTEVHQRHDDGARPHAAIVCRRGTALNWRLNAGNGPISGGEPTINEKEAGAQPPAPRDAP</sequence>
<keyword evidence="4" id="KW-0489">Methyltransferase</keyword>
<evidence type="ECO:0000259" key="3">
    <source>
        <dbReference type="Pfam" id="PF13649"/>
    </source>
</evidence>
<accession>A0AAE4C641</accession>
<keyword evidence="5" id="KW-1185">Reference proteome</keyword>
<evidence type="ECO:0000256" key="2">
    <source>
        <dbReference type="SAM" id="MobiDB-lite"/>
    </source>
</evidence>
<keyword evidence="1" id="KW-0808">Transferase</keyword>
<protein>
    <submittedName>
        <fullName evidence="4">SAM-dependent methyltransferase</fullName>
    </submittedName>
</protein>
<dbReference type="EMBL" id="JAVDUI010000001">
    <property type="protein sequence ID" value="MDR6892163.1"/>
    <property type="molecule type" value="Genomic_DNA"/>
</dbReference>
<dbReference type="InterPro" id="IPR041698">
    <property type="entry name" value="Methyltransf_25"/>
</dbReference>
<dbReference type="AlphaFoldDB" id="A0AAE4C641"/>
<gene>
    <name evidence="4" type="ORF">J2S35_001103</name>
</gene>
<comment type="caution">
    <text evidence="4">The sequence shown here is derived from an EMBL/GenBank/DDBJ whole genome shotgun (WGS) entry which is preliminary data.</text>
</comment>
<proteinExistence type="predicted"/>
<dbReference type="Gene3D" id="3.40.50.150">
    <property type="entry name" value="Vaccinia Virus protein VP39"/>
    <property type="match status" value="1"/>
</dbReference>
<dbReference type="CDD" id="cd02440">
    <property type="entry name" value="AdoMet_MTases"/>
    <property type="match status" value="1"/>
</dbReference>
<feature type="region of interest" description="Disordered" evidence="2">
    <location>
        <begin position="222"/>
        <end position="250"/>
    </location>
</feature>
<feature type="region of interest" description="Disordered" evidence="2">
    <location>
        <begin position="1"/>
        <end position="21"/>
    </location>
</feature>
<evidence type="ECO:0000313" key="5">
    <source>
        <dbReference type="Proteomes" id="UP001247307"/>
    </source>
</evidence>
<dbReference type="SUPFAM" id="SSF53335">
    <property type="entry name" value="S-adenosyl-L-methionine-dependent methyltransferases"/>
    <property type="match status" value="1"/>
</dbReference>
<name>A0AAE4C641_9MICC</name>